<comment type="caution">
    <text evidence="1">The sequence shown here is derived from an EMBL/GenBank/DDBJ whole genome shotgun (WGS) entry which is preliminary data.</text>
</comment>
<sequence>MLAFLSSPLGLAGQAVLAGFSTPAGDTTWVGLLRALTLTLPHLLYMSALMEWPSLSISSSPFLVFNCHLRIQGVLLFLEKSRRVWMSTRICSSTCSPSRMQYRLSRINYFGSRVDPTKLKSKDSQHIVDTARRRSGFQFQFPRILPSRFG</sequence>
<dbReference type="InParanoid" id="A0A1Y2E4C9"/>
<dbReference type="EMBL" id="MCFJ01000005">
    <property type="protein sequence ID" value="ORY66418.1"/>
    <property type="molecule type" value="Genomic_DNA"/>
</dbReference>
<protein>
    <submittedName>
        <fullName evidence="1">Uncharacterized protein</fullName>
    </submittedName>
</protein>
<organism evidence="1 2">
    <name type="scientific">Pseudomassariella vexata</name>
    <dbReference type="NCBI Taxonomy" id="1141098"/>
    <lineage>
        <taxon>Eukaryota</taxon>
        <taxon>Fungi</taxon>
        <taxon>Dikarya</taxon>
        <taxon>Ascomycota</taxon>
        <taxon>Pezizomycotina</taxon>
        <taxon>Sordariomycetes</taxon>
        <taxon>Xylariomycetidae</taxon>
        <taxon>Amphisphaeriales</taxon>
        <taxon>Pseudomassariaceae</taxon>
        <taxon>Pseudomassariella</taxon>
    </lineage>
</organism>
<evidence type="ECO:0000313" key="2">
    <source>
        <dbReference type="Proteomes" id="UP000193689"/>
    </source>
</evidence>
<dbReference type="Proteomes" id="UP000193689">
    <property type="component" value="Unassembled WGS sequence"/>
</dbReference>
<keyword evidence="2" id="KW-1185">Reference proteome</keyword>
<reference evidence="1 2" key="1">
    <citation type="submission" date="2016-07" db="EMBL/GenBank/DDBJ databases">
        <title>Pervasive Adenine N6-methylation of Active Genes in Fungi.</title>
        <authorList>
            <consortium name="DOE Joint Genome Institute"/>
            <person name="Mondo S.J."/>
            <person name="Dannebaum R.O."/>
            <person name="Kuo R.C."/>
            <person name="Labutti K."/>
            <person name="Haridas S."/>
            <person name="Kuo A."/>
            <person name="Salamov A."/>
            <person name="Ahrendt S.R."/>
            <person name="Lipzen A."/>
            <person name="Sullivan W."/>
            <person name="Andreopoulos W.B."/>
            <person name="Clum A."/>
            <person name="Lindquist E."/>
            <person name="Daum C."/>
            <person name="Ramamoorthy G.K."/>
            <person name="Gryganskyi A."/>
            <person name="Culley D."/>
            <person name="Magnuson J.K."/>
            <person name="James T.Y."/>
            <person name="O'Malley M.A."/>
            <person name="Stajich J.E."/>
            <person name="Spatafora J.W."/>
            <person name="Visel A."/>
            <person name="Grigoriev I.V."/>
        </authorList>
    </citation>
    <scope>NUCLEOTIDE SEQUENCE [LARGE SCALE GENOMIC DNA]</scope>
    <source>
        <strain evidence="1 2">CBS 129021</strain>
    </source>
</reference>
<dbReference type="AlphaFoldDB" id="A0A1Y2E4C9"/>
<dbReference type="GeneID" id="63770134"/>
<accession>A0A1Y2E4C9</accession>
<name>A0A1Y2E4C9_9PEZI</name>
<gene>
    <name evidence="1" type="ORF">BCR38DRAFT_179699</name>
</gene>
<dbReference type="RefSeq" id="XP_040717382.1">
    <property type="nucleotide sequence ID" value="XM_040853922.1"/>
</dbReference>
<evidence type="ECO:0000313" key="1">
    <source>
        <dbReference type="EMBL" id="ORY66418.1"/>
    </source>
</evidence>
<proteinExistence type="predicted"/>